<feature type="transmembrane region" description="Helical" evidence="17">
    <location>
        <begin position="26"/>
        <end position="45"/>
    </location>
</feature>
<evidence type="ECO:0000313" key="20">
    <source>
        <dbReference type="EMBL" id="AAP72068.1"/>
    </source>
</evidence>
<dbReference type="PANTHER" id="PTHR46552">
    <property type="entry name" value="NADH-UBIQUINONE OXIDOREDUCTASE CHAIN 2"/>
    <property type="match status" value="1"/>
</dbReference>
<evidence type="ECO:0000256" key="7">
    <source>
        <dbReference type="ARBA" id="ARBA00022692"/>
    </source>
</evidence>
<keyword evidence="8 17" id="KW-0999">Mitochondrion inner membrane</keyword>
<feature type="domain" description="NADH dehydrogenase subunit 2 C-terminal" evidence="19">
    <location>
        <begin position="290"/>
        <end position="340"/>
    </location>
</feature>
<evidence type="ECO:0000259" key="18">
    <source>
        <dbReference type="Pfam" id="PF00361"/>
    </source>
</evidence>
<reference evidence="20" key="1">
    <citation type="journal article" date="2005" name="Mol. Phylogenet. Evol.">
        <title>Cenozoic biogeography and evolution in direct-developing frogs of Central America (Leptodactylidae: Eleutherodactylus) as inferred from a phylogenetic analysis of nuclear and mitochondrial genes.</title>
        <authorList>
            <person name="Crawford A.J."/>
            <person name="Smith E.N."/>
        </authorList>
    </citation>
    <scope>NUCLEOTIDE SEQUENCE</scope>
    <source>
        <strain evidence="20">FMNH257693</strain>
    </source>
</reference>
<evidence type="ECO:0000256" key="15">
    <source>
        <dbReference type="ARBA" id="ARBA00023136"/>
    </source>
</evidence>
<feature type="transmembrane region" description="Helical" evidence="17">
    <location>
        <begin position="274"/>
        <end position="294"/>
    </location>
</feature>
<dbReference type="InterPro" id="IPR001750">
    <property type="entry name" value="ND/Mrp_TM"/>
</dbReference>
<protein>
    <recommendedName>
        <fullName evidence="4 17">NADH-ubiquinone oxidoreductase chain 2</fullName>
        <ecNumber evidence="3 17">7.1.1.2</ecNumber>
    </recommendedName>
</protein>
<keyword evidence="11 17" id="KW-1133">Transmembrane helix</keyword>
<evidence type="ECO:0000256" key="17">
    <source>
        <dbReference type="RuleBase" id="RU003403"/>
    </source>
</evidence>
<dbReference type="PRINTS" id="PR01436">
    <property type="entry name" value="NADHDHGNASE2"/>
</dbReference>
<feature type="transmembrane region" description="Helical" evidence="17">
    <location>
        <begin position="151"/>
        <end position="171"/>
    </location>
</feature>
<evidence type="ECO:0000256" key="13">
    <source>
        <dbReference type="ARBA" id="ARBA00023075"/>
    </source>
</evidence>
<keyword evidence="7 17" id="KW-0812">Transmembrane</keyword>
<feature type="transmembrane region" description="Helical" evidence="17">
    <location>
        <begin position="234"/>
        <end position="254"/>
    </location>
</feature>
<dbReference type="GO" id="GO:0008137">
    <property type="term" value="F:NADH dehydrogenase (ubiquinone) activity"/>
    <property type="evidence" value="ECO:0007669"/>
    <property type="project" value="UniProtKB-EC"/>
</dbReference>
<accession>Q53EE5</accession>
<comment type="subcellular location">
    <subcellularLocation>
        <location evidence="1 17">Mitochondrion inner membrane</location>
        <topology evidence="1 17">Multi-pass membrane protein</topology>
    </subcellularLocation>
</comment>
<keyword evidence="9 17" id="KW-1278">Translocase</keyword>
<feature type="transmembrane region" description="Helical" evidence="17">
    <location>
        <begin position="122"/>
        <end position="145"/>
    </location>
</feature>
<keyword evidence="12 17" id="KW-0520">NAD</keyword>
<dbReference type="Pfam" id="PF00361">
    <property type="entry name" value="Proton_antipo_M"/>
    <property type="match status" value="1"/>
</dbReference>
<comment type="function">
    <text evidence="17">Core subunit of the mitochondrial membrane respiratory chain NADH dehydrogenase (Complex I) which catalyzes electron transfer from NADH through the respiratory chain, using ubiquinone as an electron acceptor. Essential for the catalytic activity and assembly of complex I.</text>
</comment>
<feature type="transmembrane region" description="Helical" evidence="17">
    <location>
        <begin position="57"/>
        <end position="80"/>
    </location>
</feature>
<name>Q53EE5_9NEOB</name>
<evidence type="ECO:0000256" key="6">
    <source>
        <dbReference type="ARBA" id="ARBA00022660"/>
    </source>
</evidence>
<evidence type="ECO:0000256" key="2">
    <source>
        <dbReference type="ARBA" id="ARBA00007012"/>
    </source>
</evidence>
<comment type="similarity">
    <text evidence="2 17">Belongs to the complex I subunit 2 family.</text>
</comment>
<evidence type="ECO:0000256" key="1">
    <source>
        <dbReference type="ARBA" id="ARBA00004448"/>
    </source>
</evidence>
<dbReference type="PANTHER" id="PTHR46552:SF1">
    <property type="entry name" value="NADH-UBIQUINONE OXIDOREDUCTASE CHAIN 2"/>
    <property type="match status" value="1"/>
</dbReference>
<evidence type="ECO:0000256" key="5">
    <source>
        <dbReference type="ARBA" id="ARBA00022448"/>
    </source>
</evidence>
<dbReference type="Pfam" id="PF06444">
    <property type="entry name" value="NADH_dehy_S2_C"/>
    <property type="match status" value="1"/>
</dbReference>
<dbReference type="InterPro" id="IPR003917">
    <property type="entry name" value="NADH_UbQ_OxRdtase_chain2"/>
</dbReference>
<evidence type="ECO:0000256" key="4">
    <source>
        <dbReference type="ARBA" id="ARBA00021008"/>
    </source>
</evidence>
<geneLocation type="mitochondrion" evidence="20"/>
<keyword evidence="10 17" id="KW-0249">Electron transport</keyword>
<evidence type="ECO:0000256" key="8">
    <source>
        <dbReference type="ARBA" id="ARBA00022792"/>
    </source>
</evidence>
<evidence type="ECO:0000256" key="3">
    <source>
        <dbReference type="ARBA" id="ARBA00012944"/>
    </source>
</evidence>
<gene>
    <name evidence="20" type="primary">ND2</name>
</gene>
<evidence type="ECO:0000256" key="9">
    <source>
        <dbReference type="ARBA" id="ARBA00022967"/>
    </source>
</evidence>
<comment type="catalytic activity">
    <reaction evidence="16 17">
        <text>a ubiquinone + NADH + 5 H(+)(in) = a ubiquinol + NAD(+) + 4 H(+)(out)</text>
        <dbReference type="Rhea" id="RHEA:29091"/>
        <dbReference type="Rhea" id="RHEA-COMP:9565"/>
        <dbReference type="Rhea" id="RHEA-COMP:9566"/>
        <dbReference type="ChEBI" id="CHEBI:15378"/>
        <dbReference type="ChEBI" id="CHEBI:16389"/>
        <dbReference type="ChEBI" id="CHEBI:17976"/>
        <dbReference type="ChEBI" id="CHEBI:57540"/>
        <dbReference type="ChEBI" id="CHEBI:57945"/>
        <dbReference type="EC" id="7.1.1.2"/>
    </reaction>
</comment>
<evidence type="ECO:0000256" key="12">
    <source>
        <dbReference type="ARBA" id="ARBA00023027"/>
    </source>
</evidence>
<keyword evidence="5" id="KW-0813">Transport</keyword>
<feature type="transmembrane region" description="Helical" evidence="17">
    <location>
        <begin position="95"/>
        <end position="115"/>
    </location>
</feature>
<dbReference type="EC" id="7.1.1.2" evidence="3 17"/>
<evidence type="ECO:0000256" key="16">
    <source>
        <dbReference type="ARBA" id="ARBA00049551"/>
    </source>
</evidence>
<feature type="domain" description="NADH:quinone oxidoreductase/Mrp antiporter transmembrane" evidence="18">
    <location>
        <begin position="25"/>
        <end position="289"/>
    </location>
</feature>
<dbReference type="GO" id="GO:0005743">
    <property type="term" value="C:mitochondrial inner membrane"/>
    <property type="evidence" value="ECO:0007669"/>
    <property type="project" value="UniProtKB-SubCell"/>
</dbReference>
<evidence type="ECO:0000256" key="14">
    <source>
        <dbReference type="ARBA" id="ARBA00023128"/>
    </source>
</evidence>
<evidence type="ECO:0000256" key="10">
    <source>
        <dbReference type="ARBA" id="ARBA00022982"/>
    </source>
</evidence>
<feature type="transmembrane region" description="Helical" evidence="17">
    <location>
        <begin position="202"/>
        <end position="222"/>
    </location>
</feature>
<dbReference type="GO" id="GO:0006120">
    <property type="term" value="P:mitochondrial electron transport, NADH to ubiquinone"/>
    <property type="evidence" value="ECO:0007669"/>
    <property type="project" value="InterPro"/>
</dbReference>
<keyword evidence="14 17" id="KW-0496">Mitochondrion</keyword>
<evidence type="ECO:0000259" key="19">
    <source>
        <dbReference type="Pfam" id="PF06444"/>
    </source>
</evidence>
<dbReference type="EMBL" id="AY273114">
    <property type="protein sequence ID" value="AAP72068.1"/>
    <property type="molecule type" value="Genomic_DNA"/>
</dbReference>
<keyword evidence="6 17" id="KW-0679">Respiratory chain</keyword>
<sequence length="344" mass="37975">MNPYALLIFSISLATGLMVTMSGHHWMFAWFGLEINALAIIPLMIKTPHPRAIEAATKYFLIQASASAILLFACALNTWLTGEWAIPSTLQNAPTNFLTIALMMKLGITPFHFWMPDVMQGLTLTTGLILSTWMKLPPTILLYQLNDNLNLNLLLITGLLSTIVGGLGGINQTQIRKILAFSSIAHLGWMIAVLKFSPQLALLSFSVYVLMTSSLFFTLISLNTKNFPKLITAWTKSPALTSLTLLTLLSLGGLPPLTGFLPKWLITQEIMEQHLAFIVTIMLLSSLLSLFFYLRLTYTLILTMSPHTTFSLISWPLSPKLFTAALISLSILLAPLLPLISPIT</sequence>
<proteinExistence type="inferred from homology"/>
<feature type="transmembrane region" description="Helical" evidence="17">
    <location>
        <begin position="321"/>
        <end position="340"/>
    </location>
</feature>
<keyword evidence="13 17" id="KW-0830">Ubiquinone</keyword>
<organism evidence="20">
    <name type="scientific">Craugastor crassidigitus</name>
    <name type="common">slim-fingered rain frog</name>
    <dbReference type="NCBI Taxonomy" id="228433"/>
    <lineage>
        <taxon>Eukaryota</taxon>
        <taxon>Metazoa</taxon>
        <taxon>Chordata</taxon>
        <taxon>Craniata</taxon>
        <taxon>Vertebrata</taxon>
        <taxon>Euteleostomi</taxon>
        <taxon>Amphibia</taxon>
        <taxon>Batrachia</taxon>
        <taxon>Anura</taxon>
        <taxon>Neobatrachia</taxon>
        <taxon>Hyloidea</taxon>
        <taxon>Craugastoridae</taxon>
        <taxon>Craugastorinae</taxon>
        <taxon>Craugastor</taxon>
    </lineage>
</organism>
<dbReference type="InterPro" id="IPR010933">
    <property type="entry name" value="NADH_DH_su2_C"/>
</dbReference>
<dbReference type="InterPro" id="IPR050175">
    <property type="entry name" value="Complex_I_Subunit_2"/>
</dbReference>
<keyword evidence="15 17" id="KW-0472">Membrane</keyword>
<dbReference type="AlphaFoldDB" id="Q53EE5"/>
<evidence type="ECO:0000256" key="11">
    <source>
        <dbReference type="ARBA" id="ARBA00022989"/>
    </source>
</evidence>